<dbReference type="GO" id="GO:0004176">
    <property type="term" value="F:ATP-dependent peptidase activity"/>
    <property type="evidence" value="ECO:0007669"/>
    <property type="project" value="InterPro"/>
</dbReference>
<organism evidence="7 8">
    <name type="scientific">Desulfococcus multivorans DSM 2059</name>
    <dbReference type="NCBI Taxonomy" id="1121405"/>
    <lineage>
        <taxon>Bacteria</taxon>
        <taxon>Pseudomonadati</taxon>
        <taxon>Thermodesulfobacteriota</taxon>
        <taxon>Desulfobacteria</taxon>
        <taxon>Desulfobacterales</taxon>
        <taxon>Desulfococcaceae</taxon>
        <taxon>Desulfococcus</taxon>
    </lineage>
</organism>
<dbReference type="InterPro" id="IPR002142">
    <property type="entry name" value="Peptidase_S49"/>
</dbReference>
<accession>S7U1W4</accession>
<evidence type="ECO:0000259" key="6">
    <source>
        <dbReference type="Pfam" id="PF01343"/>
    </source>
</evidence>
<evidence type="ECO:0000256" key="5">
    <source>
        <dbReference type="SAM" id="Phobius"/>
    </source>
</evidence>
<dbReference type="AlphaFoldDB" id="S7U1W4"/>
<dbReference type="Proteomes" id="UP000014977">
    <property type="component" value="Unassembled WGS sequence"/>
</dbReference>
<dbReference type="PRINTS" id="PR00127">
    <property type="entry name" value="CLPPROTEASEP"/>
</dbReference>
<proteinExistence type="inferred from homology"/>
<evidence type="ECO:0000313" key="8">
    <source>
        <dbReference type="Proteomes" id="UP000014977"/>
    </source>
</evidence>
<keyword evidence="3" id="KW-0378">Hydrolase</keyword>
<comment type="caution">
    <text evidence="7">The sequence shown here is derived from an EMBL/GenBank/DDBJ whole genome shotgun (WGS) entry which is preliminary data.</text>
</comment>
<dbReference type="PANTHER" id="PTHR42987:SF4">
    <property type="entry name" value="PROTEASE SOHB-RELATED"/>
    <property type="match status" value="1"/>
</dbReference>
<dbReference type="Gene3D" id="3.90.226.10">
    <property type="entry name" value="2-enoyl-CoA Hydratase, Chain A, domain 1"/>
    <property type="match status" value="1"/>
</dbReference>
<feature type="domain" description="Peptidase S49" evidence="6">
    <location>
        <begin position="150"/>
        <end position="313"/>
    </location>
</feature>
<evidence type="ECO:0000256" key="3">
    <source>
        <dbReference type="ARBA" id="ARBA00022801"/>
    </source>
</evidence>
<keyword evidence="5" id="KW-0472">Membrane</keyword>
<dbReference type="InterPro" id="IPR001907">
    <property type="entry name" value="ClpP"/>
</dbReference>
<dbReference type="Pfam" id="PF01343">
    <property type="entry name" value="Peptidase_S49"/>
    <property type="match status" value="1"/>
</dbReference>
<keyword evidence="2" id="KW-0645">Protease</keyword>
<gene>
    <name evidence="7" type="ORF">dsmv_1313</name>
</gene>
<keyword evidence="4" id="KW-0720">Serine protease</keyword>
<dbReference type="STRING" id="897.B2D07_08570"/>
<dbReference type="Gene3D" id="6.20.330.10">
    <property type="match status" value="1"/>
</dbReference>
<evidence type="ECO:0000256" key="4">
    <source>
        <dbReference type="ARBA" id="ARBA00022825"/>
    </source>
</evidence>
<dbReference type="eggNOG" id="COG0616">
    <property type="taxonomic scope" value="Bacteria"/>
</dbReference>
<protein>
    <submittedName>
        <fullName evidence="7">Peptidase S49</fullName>
    </submittedName>
</protein>
<evidence type="ECO:0000256" key="1">
    <source>
        <dbReference type="ARBA" id="ARBA00008683"/>
    </source>
</evidence>
<keyword evidence="8" id="KW-1185">Reference proteome</keyword>
<dbReference type="InterPro" id="IPR047272">
    <property type="entry name" value="S49_SppA_C"/>
</dbReference>
<dbReference type="SUPFAM" id="SSF52096">
    <property type="entry name" value="ClpP/crotonase"/>
    <property type="match status" value="1"/>
</dbReference>
<comment type="similarity">
    <text evidence="1">Belongs to the peptidase S49 family.</text>
</comment>
<name>S7U1W4_DESML</name>
<dbReference type="OrthoDB" id="9764363at2"/>
<dbReference type="EMBL" id="ATHJ01000057">
    <property type="protein sequence ID" value="EPR43287.1"/>
    <property type="molecule type" value="Genomic_DNA"/>
</dbReference>
<dbReference type="PATRIC" id="fig|1121405.3.peg.617"/>
<reference evidence="7 8" key="1">
    <citation type="journal article" date="2013" name="Genome Announc.">
        <title>Draft genome sequences for three mercury-methylating, sulfate-reducing bacteria.</title>
        <authorList>
            <person name="Brown S.D."/>
            <person name="Hurt R.A.Jr."/>
            <person name="Gilmour C.C."/>
            <person name="Elias D.A."/>
        </authorList>
    </citation>
    <scope>NUCLEOTIDE SEQUENCE [LARGE SCALE GENOMIC DNA]</scope>
    <source>
        <strain evidence="7 8">DSM 2059</strain>
    </source>
</reference>
<feature type="transmembrane region" description="Helical" evidence="5">
    <location>
        <begin position="13"/>
        <end position="46"/>
    </location>
</feature>
<dbReference type="RefSeq" id="WP_020875660.1">
    <property type="nucleotide sequence ID" value="NZ_ATHJ01000057.1"/>
</dbReference>
<evidence type="ECO:0000256" key="2">
    <source>
        <dbReference type="ARBA" id="ARBA00022670"/>
    </source>
</evidence>
<keyword evidence="5" id="KW-1133">Transmembrane helix</keyword>
<keyword evidence="5" id="KW-0812">Transmembrane</keyword>
<sequence>MDVSKFWKIPLKIFGMTFFAFVSFFVLLFLFTTFFISAGIGVGAMFGRKDLTELVTTEELNYTFVSGKRDSKNLLVTLPVEGIILGSPPQDISASTMVWFNATYGYSIQKVLEKASDDNQVKGIFLHVQSPGGTIFGSMAIHEGIKSFQKTTGKPVLAYIEGLSASGAVMAMAGADAIYADYGSYVGSIGVLGAALTYFDEPTAIEGGILGGGIVTRSGIERTVISAGRGKDLGNPFRRATDEELNNLQKGADIEYDNFVRHVAENRNISEAVIRERMGAQIFDNQTARDFGLIDGTLNRKEALAKLAEMAGVGETFQLVRPRRAPTRMWQELLFSMTGRLSADSASQAARHRHVCLDASRMPMAYYGDIQTLCADCGVQAPD</sequence>
<dbReference type="GO" id="GO:0006508">
    <property type="term" value="P:proteolysis"/>
    <property type="evidence" value="ECO:0007669"/>
    <property type="project" value="UniProtKB-KW"/>
</dbReference>
<dbReference type="InterPro" id="IPR029045">
    <property type="entry name" value="ClpP/crotonase-like_dom_sf"/>
</dbReference>
<dbReference type="CDD" id="cd07023">
    <property type="entry name" value="S49_Sppa_N_C"/>
    <property type="match status" value="1"/>
</dbReference>
<dbReference type="PANTHER" id="PTHR42987">
    <property type="entry name" value="PEPTIDASE S49"/>
    <property type="match status" value="1"/>
</dbReference>
<dbReference type="GO" id="GO:0004252">
    <property type="term" value="F:serine-type endopeptidase activity"/>
    <property type="evidence" value="ECO:0007669"/>
    <property type="project" value="InterPro"/>
</dbReference>
<evidence type="ECO:0000313" key="7">
    <source>
        <dbReference type="EMBL" id="EPR43287.1"/>
    </source>
</evidence>